<accession>A0ABP0LMV0</accession>
<name>A0ABP0LMV0_9DINO</name>
<dbReference type="Proteomes" id="UP001642484">
    <property type="component" value="Unassembled WGS sequence"/>
</dbReference>
<protein>
    <submittedName>
        <fullName evidence="1">Uncharacterized protein</fullName>
    </submittedName>
</protein>
<keyword evidence="2" id="KW-1185">Reference proteome</keyword>
<gene>
    <name evidence="1" type="ORF">CCMP2556_LOCUS21806</name>
</gene>
<dbReference type="EMBL" id="CAXAMN010013335">
    <property type="protein sequence ID" value="CAK9040511.1"/>
    <property type="molecule type" value="Genomic_DNA"/>
</dbReference>
<sequence>MPLQAWQKPNYWVFTSFVDKTNPNKGAIVGAQLSYLESLGHLNMDPGHALHSPVQRGLSGHHQLQYSCSLKHMHECNEMMWALVSSGLRVCGGEALYRRTQLVVAYINT</sequence>
<organism evidence="1 2">
    <name type="scientific">Durusdinium trenchii</name>
    <dbReference type="NCBI Taxonomy" id="1381693"/>
    <lineage>
        <taxon>Eukaryota</taxon>
        <taxon>Sar</taxon>
        <taxon>Alveolata</taxon>
        <taxon>Dinophyceae</taxon>
        <taxon>Suessiales</taxon>
        <taxon>Symbiodiniaceae</taxon>
        <taxon>Durusdinium</taxon>
    </lineage>
</organism>
<evidence type="ECO:0000313" key="2">
    <source>
        <dbReference type="Proteomes" id="UP001642484"/>
    </source>
</evidence>
<evidence type="ECO:0000313" key="1">
    <source>
        <dbReference type="EMBL" id="CAK9040511.1"/>
    </source>
</evidence>
<proteinExistence type="predicted"/>
<comment type="caution">
    <text evidence="1">The sequence shown here is derived from an EMBL/GenBank/DDBJ whole genome shotgun (WGS) entry which is preliminary data.</text>
</comment>
<reference evidence="1 2" key="1">
    <citation type="submission" date="2024-02" db="EMBL/GenBank/DDBJ databases">
        <authorList>
            <person name="Chen Y."/>
            <person name="Shah S."/>
            <person name="Dougan E. K."/>
            <person name="Thang M."/>
            <person name="Chan C."/>
        </authorList>
    </citation>
    <scope>NUCLEOTIDE SEQUENCE [LARGE SCALE GENOMIC DNA]</scope>
</reference>